<evidence type="ECO:0000256" key="7">
    <source>
        <dbReference type="SAM" id="SignalP"/>
    </source>
</evidence>
<dbReference type="Gene3D" id="3.90.550.20">
    <property type="match status" value="1"/>
</dbReference>
<feature type="signal peptide" evidence="7">
    <location>
        <begin position="1"/>
        <end position="18"/>
    </location>
</feature>
<dbReference type="InterPro" id="IPR007577">
    <property type="entry name" value="GlycoTrfase_DXD_sugar-bd_CS"/>
</dbReference>
<dbReference type="GO" id="GO:0016020">
    <property type="term" value="C:membrane"/>
    <property type="evidence" value="ECO:0007669"/>
    <property type="project" value="UniProtKB-SubCell"/>
</dbReference>
<protein>
    <submittedName>
        <fullName evidence="8">Glycosyltransferase family 32 protein</fullName>
    </submittedName>
</protein>
<dbReference type="PANTHER" id="PTHR32385">
    <property type="entry name" value="MANNOSYL PHOSPHORYLINOSITOL CERAMIDE SYNTHASE"/>
    <property type="match status" value="1"/>
</dbReference>
<dbReference type="InterPro" id="IPR029044">
    <property type="entry name" value="Nucleotide-diphossugar_trans"/>
</dbReference>
<evidence type="ECO:0000256" key="4">
    <source>
        <dbReference type="ARBA" id="ARBA00022692"/>
    </source>
</evidence>
<dbReference type="AlphaFoldDB" id="A0A9P4IWM9"/>
<proteinExistence type="inferred from homology"/>
<gene>
    <name evidence="8" type="ORF">K461DRAFT_213796</name>
</gene>
<keyword evidence="4" id="KW-0812">Transmembrane</keyword>
<feature type="non-terminal residue" evidence="8">
    <location>
        <position position="248"/>
    </location>
</feature>
<feature type="non-terminal residue" evidence="8">
    <location>
        <position position="1"/>
    </location>
</feature>
<keyword evidence="9" id="KW-1185">Reference proteome</keyword>
<dbReference type="Pfam" id="PF04488">
    <property type="entry name" value="Gly_transf_sug"/>
    <property type="match status" value="1"/>
</dbReference>
<reference evidence="8" key="1">
    <citation type="journal article" date="2020" name="Stud. Mycol.">
        <title>101 Dothideomycetes genomes: a test case for predicting lifestyles and emergence of pathogens.</title>
        <authorList>
            <person name="Haridas S."/>
            <person name="Albert R."/>
            <person name="Binder M."/>
            <person name="Bloem J."/>
            <person name="Labutti K."/>
            <person name="Salamov A."/>
            <person name="Andreopoulos B."/>
            <person name="Baker S."/>
            <person name="Barry K."/>
            <person name="Bills G."/>
            <person name="Bluhm B."/>
            <person name="Cannon C."/>
            <person name="Castanera R."/>
            <person name="Culley D."/>
            <person name="Daum C."/>
            <person name="Ezra D."/>
            <person name="Gonzalez J."/>
            <person name="Henrissat B."/>
            <person name="Kuo A."/>
            <person name="Liang C."/>
            <person name="Lipzen A."/>
            <person name="Lutzoni F."/>
            <person name="Magnuson J."/>
            <person name="Mondo S."/>
            <person name="Nolan M."/>
            <person name="Ohm R."/>
            <person name="Pangilinan J."/>
            <person name="Park H.-J."/>
            <person name="Ramirez L."/>
            <person name="Alfaro M."/>
            <person name="Sun H."/>
            <person name="Tritt A."/>
            <person name="Yoshinaga Y."/>
            <person name="Zwiers L.-H."/>
            <person name="Turgeon B."/>
            <person name="Goodwin S."/>
            <person name="Spatafora J."/>
            <person name="Crous P."/>
            <person name="Grigoriev I."/>
        </authorList>
    </citation>
    <scope>NUCLEOTIDE SEQUENCE</scope>
    <source>
        <strain evidence="8">CBS 260.36</strain>
    </source>
</reference>
<dbReference type="GO" id="GO:0000030">
    <property type="term" value="F:mannosyltransferase activity"/>
    <property type="evidence" value="ECO:0007669"/>
    <property type="project" value="TreeGrafter"/>
</dbReference>
<evidence type="ECO:0000256" key="2">
    <source>
        <dbReference type="ARBA" id="ARBA00009003"/>
    </source>
</evidence>
<dbReference type="PANTHER" id="PTHR32385:SF20">
    <property type="entry name" value="MANNOSYL PHOSPHORYLINOSITOL CERAMIDE SYNTHASE CSH1-RELATED"/>
    <property type="match status" value="1"/>
</dbReference>
<evidence type="ECO:0000256" key="3">
    <source>
        <dbReference type="ARBA" id="ARBA00022679"/>
    </source>
</evidence>
<keyword evidence="7" id="KW-0732">Signal</keyword>
<feature type="chain" id="PRO_5040114885" evidence="7">
    <location>
        <begin position="19"/>
        <end position="248"/>
    </location>
</feature>
<organism evidence="8 9">
    <name type="scientific">Myriangium duriaei CBS 260.36</name>
    <dbReference type="NCBI Taxonomy" id="1168546"/>
    <lineage>
        <taxon>Eukaryota</taxon>
        <taxon>Fungi</taxon>
        <taxon>Dikarya</taxon>
        <taxon>Ascomycota</taxon>
        <taxon>Pezizomycotina</taxon>
        <taxon>Dothideomycetes</taxon>
        <taxon>Dothideomycetidae</taxon>
        <taxon>Myriangiales</taxon>
        <taxon>Myriangiaceae</taxon>
        <taxon>Myriangium</taxon>
    </lineage>
</organism>
<dbReference type="Proteomes" id="UP000799439">
    <property type="component" value="Unassembled WGS sequence"/>
</dbReference>
<accession>A0A9P4IWM9</accession>
<dbReference type="SUPFAM" id="SSF53448">
    <property type="entry name" value="Nucleotide-diphospho-sugar transferases"/>
    <property type="match status" value="1"/>
</dbReference>
<name>A0A9P4IWM9_9PEZI</name>
<evidence type="ECO:0000256" key="6">
    <source>
        <dbReference type="ARBA" id="ARBA00023136"/>
    </source>
</evidence>
<evidence type="ECO:0000313" key="9">
    <source>
        <dbReference type="Proteomes" id="UP000799439"/>
    </source>
</evidence>
<sequence>ILLVVKVLLLTFCVVIVSKVHEQLSFEAFLASSSITFNDFETDYATALRGARFQPQNVPEYNYTSIPSPPPTAQLTIPPIIHFIWFQNEYTSHLDISTIPATISHAPARCHEHNPSFQILIWNATAASTFMAEHYAWFLPIYTSYPHPIQRIDALKYFLLWHYGGVYMDLDVSCRRPLNPLLAFPAWYPKASPVGVNNDLMASRARHPLVGMMLEQLSVKNKSWGLTYLTVFWSTGPQFVSGVMKRWW</sequence>
<keyword evidence="6" id="KW-0472">Membrane</keyword>
<dbReference type="OrthoDB" id="3647at2759"/>
<evidence type="ECO:0000313" key="8">
    <source>
        <dbReference type="EMBL" id="KAF2149192.1"/>
    </source>
</evidence>
<comment type="caution">
    <text evidence="8">The sequence shown here is derived from an EMBL/GenBank/DDBJ whole genome shotgun (WGS) entry which is preliminary data.</text>
</comment>
<comment type="similarity">
    <text evidence="2">Belongs to the glycosyltransferase 32 family.</text>
</comment>
<dbReference type="InterPro" id="IPR051706">
    <property type="entry name" value="Glycosyltransferase_domain"/>
</dbReference>
<comment type="subcellular location">
    <subcellularLocation>
        <location evidence="1">Membrane</location>
    </subcellularLocation>
</comment>
<evidence type="ECO:0000256" key="5">
    <source>
        <dbReference type="ARBA" id="ARBA00022989"/>
    </source>
</evidence>
<keyword evidence="5" id="KW-1133">Transmembrane helix</keyword>
<evidence type="ECO:0000256" key="1">
    <source>
        <dbReference type="ARBA" id="ARBA00004370"/>
    </source>
</evidence>
<dbReference type="EMBL" id="ML996091">
    <property type="protein sequence ID" value="KAF2149192.1"/>
    <property type="molecule type" value="Genomic_DNA"/>
</dbReference>
<keyword evidence="3" id="KW-0808">Transferase</keyword>
<dbReference type="GO" id="GO:0051999">
    <property type="term" value="P:mannosyl-inositol phosphorylceramide biosynthetic process"/>
    <property type="evidence" value="ECO:0007669"/>
    <property type="project" value="TreeGrafter"/>
</dbReference>